<dbReference type="RefSeq" id="WP_317958511.1">
    <property type="nucleotide sequence ID" value="NZ_BSKO01000002.1"/>
</dbReference>
<dbReference type="EMBL" id="BSKO01000002">
    <property type="protein sequence ID" value="GLO68262.1"/>
    <property type="molecule type" value="Genomic_DNA"/>
</dbReference>
<sequence>MDNIKSVTLMETFIKSGGYRSLKFAKLKKDKIVNEVKNHLKDSELKRHEFSRYGLVAKFAMNRDFKWDYIGLNDYLADLGLLIPVAKMLPDKELKAEEVYERIKDFELPRKSYSLKPSFNKDGKNYNTFNEEELEIYEQLNLDMLLNVFDAAKRDVLGCEEHYESIKQEIMSCGVLQDKKKIKYAFGSLSLSLKKEGYDINSIEGEYGIDFLINYTKPDMNKLNEFILQGTITQGEVFQFRKDVTSEDKEMKFTLMEIEDEHKQIQMLSSRSLKASLARELE</sequence>
<comment type="caution">
    <text evidence="1">The sequence shown here is derived from an EMBL/GenBank/DDBJ whole genome shotgun (WGS) entry which is preliminary data.</text>
</comment>
<gene>
    <name evidence="1" type="ORF">MACH08_40460</name>
</gene>
<reference evidence="1 2" key="1">
    <citation type="submission" date="2023-02" db="EMBL/GenBank/DDBJ databases">
        <title>Oceanobacillus kimchii IFOP_LL358 isolated form Alexandrium catenella lab strain.</title>
        <authorList>
            <person name="Gajardo G."/>
            <person name="Ueki S."/>
            <person name="Maruyama F."/>
        </authorList>
    </citation>
    <scope>NUCLEOTIDE SEQUENCE [LARGE SCALE GENOMIC DNA]</scope>
    <source>
        <strain evidence="1 2">IFOP_LL358</strain>
    </source>
</reference>
<accession>A0ABQ5TT41</accession>
<protein>
    <submittedName>
        <fullName evidence="1">Uncharacterized protein</fullName>
    </submittedName>
</protein>
<evidence type="ECO:0000313" key="2">
    <source>
        <dbReference type="Proteomes" id="UP001275436"/>
    </source>
</evidence>
<dbReference type="Proteomes" id="UP001275436">
    <property type="component" value="Unassembled WGS sequence"/>
</dbReference>
<evidence type="ECO:0000313" key="1">
    <source>
        <dbReference type="EMBL" id="GLO68262.1"/>
    </source>
</evidence>
<keyword evidence="2" id="KW-1185">Reference proteome</keyword>
<organism evidence="1 2">
    <name type="scientific">Oceanobacillus kimchii</name>
    <dbReference type="NCBI Taxonomy" id="746691"/>
    <lineage>
        <taxon>Bacteria</taxon>
        <taxon>Bacillati</taxon>
        <taxon>Bacillota</taxon>
        <taxon>Bacilli</taxon>
        <taxon>Bacillales</taxon>
        <taxon>Bacillaceae</taxon>
        <taxon>Oceanobacillus</taxon>
    </lineage>
</organism>
<name>A0ABQ5TT41_9BACI</name>
<proteinExistence type="predicted"/>